<dbReference type="SUPFAM" id="SSF54593">
    <property type="entry name" value="Glyoxalase/Bleomycin resistance protein/Dihydroxybiphenyl dioxygenase"/>
    <property type="match status" value="1"/>
</dbReference>
<evidence type="ECO:0000313" key="2">
    <source>
        <dbReference type="EMBL" id="BCB84867.1"/>
    </source>
</evidence>
<feature type="domain" description="Glyoxalase-like" evidence="1">
    <location>
        <begin position="2"/>
        <end position="104"/>
    </location>
</feature>
<dbReference type="RefSeq" id="WP_232074688.1">
    <property type="nucleotide sequence ID" value="NZ_AP022871.1"/>
</dbReference>
<reference evidence="2 3" key="1">
    <citation type="submission" date="2020-03" db="EMBL/GenBank/DDBJ databases">
        <title>Whole genome shotgun sequence of Phytohabitans suffuscus NBRC 105367.</title>
        <authorList>
            <person name="Komaki H."/>
            <person name="Tamura T."/>
        </authorList>
    </citation>
    <scope>NUCLEOTIDE SEQUENCE [LARGE SCALE GENOMIC DNA]</scope>
    <source>
        <strain evidence="2 3">NBRC 105367</strain>
    </source>
</reference>
<dbReference type="AlphaFoldDB" id="A0A6F8YFL8"/>
<dbReference type="PANTHER" id="PTHR35908">
    <property type="entry name" value="HYPOTHETICAL FUSION PROTEIN"/>
    <property type="match status" value="1"/>
</dbReference>
<accession>A0A6F8YFL8</accession>
<dbReference type="InterPro" id="IPR029068">
    <property type="entry name" value="Glyas_Bleomycin-R_OHBP_Dase"/>
</dbReference>
<dbReference type="CDD" id="cd06587">
    <property type="entry name" value="VOC"/>
    <property type="match status" value="1"/>
</dbReference>
<dbReference type="EMBL" id="AP022871">
    <property type="protein sequence ID" value="BCB84867.1"/>
    <property type="molecule type" value="Genomic_DNA"/>
</dbReference>
<proteinExistence type="predicted"/>
<evidence type="ECO:0000313" key="3">
    <source>
        <dbReference type="Proteomes" id="UP000503011"/>
    </source>
</evidence>
<dbReference type="Gene3D" id="3.10.180.10">
    <property type="entry name" value="2,3-Dihydroxybiphenyl 1,2-Dioxygenase, domain 1"/>
    <property type="match status" value="1"/>
</dbReference>
<reference evidence="2 3" key="2">
    <citation type="submission" date="2020-03" db="EMBL/GenBank/DDBJ databases">
        <authorList>
            <person name="Ichikawa N."/>
            <person name="Kimura A."/>
            <person name="Kitahashi Y."/>
            <person name="Uohara A."/>
        </authorList>
    </citation>
    <scope>NUCLEOTIDE SEQUENCE [LARGE SCALE GENOMIC DNA]</scope>
    <source>
        <strain evidence="2 3">NBRC 105367</strain>
    </source>
</reference>
<dbReference type="KEGG" id="psuu:Psuf_021800"/>
<dbReference type="InterPro" id="IPR041581">
    <property type="entry name" value="Glyoxalase_6"/>
</dbReference>
<keyword evidence="3" id="KW-1185">Reference proteome</keyword>
<sequence length="120" mass="13696">MIVIDVPQDHHDQGLAFWQAAIGQELTQIEDHPEFHGALLPHQEQLALLVQRLGEGPARMHLDFHTDDVEAEVARLERLGAKREQHVHDWYVMRDPAGLPFCVMPLKAGTLDDNNAQHWD</sequence>
<dbReference type="Proteomes" id="UP000503011">
    <property type="component" value="Chromosome"/>
</dbReference>
<dbReference type="Pfam" id="PF18029">
    <property type="entry name" value="Glyoxalase_6"/>
    <property type="match status" value="1"/>
</dbReference>
<evidence type="ECO:0000259" key="1">
    <source>
        <dbReference type="Pfam" id="PF18029"/>
    </source>
</evidence>
<dbReference type="PANTHER" id="PTHR35908:SF1">
    <property type="entry name" value="CONSERVED PROTEIN"/>
    <property type="match status" value="1"/>
</dbReference>
<organism evidence="2 3">
    <name type="scientific">Phytohabitans suffuscus</name>
    <dbReference type="NCBI Taxonomy" id="624315"/>
    <lineage>
        <taxon>Bacteria</taxon>
        <taxon>Bacillati</taxon>
        <taxon>Actinomycetota</taxon>
        <taxon>Actinomycetes</taxon>
        <taxon>Micromonosporales</taxon>
        <taxon>Micromonosporaceae</taxon>
    </lineage>
</organism>
<name>A0A6F8YFL8_9ACTN</name>
<protein>
    <recommendedName>
        <fullName evidence="1">Glyoxalase-like domain-containing protein</fullName>
    </recommendedName>
</protein>
<gene>
    <name evidence="2" type="ORF">Psuf_021800</name>
</gene>